<keyword evidence="3" id="KW-0547">Nucleotide-binding</keyword>
<keyword evidence="4 6" id="KW-0067">ATP-binding</keyword>
<evidence type="ECO:0000256" key="3">
    <source>
        <dbReference type="ARBA" id="ARBA00022741"/>
    </source>
</evidence>
<sequence length="312" mass="32656">MPSHDRVIAVSHLSKTFGPVRAVDDLTFEVHPGRVTGFLGPNGAGKTTTLRMLLGLVRPTSGTATIGGRPYHRLPRPLRTVGAALEASSFHPGRTALDHLRTYAPQVGVPDARASEVLDLVGLGGAADRRVGGFSLGMRQRLALATTLLGDPPVLLLDEPANGLDPEGIRWLRVFLRALAAEGRTVLVSSHVLSEVEQTVDDVVIIARGRLVHASPLDDLVRLARPQVRVVSPDAAGLTALLARGGWTRAGDPDATGHAVDLVDVDAATVGAAAFAAGLELHELSTRNPGLEGLFLDMVATPAAPTHPEVAA</sequence>
<comment type="caution">
    <text evidence="6">The sequence shown here is derived from an EMBL/GenBank/DDBJ whole genome shotgun (WGS) entry which is preliminary data.</text>
</comment>
<feature type="domain" description="ABC transporter" evidence="5">
    <location>
        <begin position="8"/>
        <end position="233"/>
    </location>
</feature>
<dbReference type="SMART" id="SM00382">
    <property type="entry name" value="AAA"/>
    <property type="match status" value="1"/>
</dbReference>
<evidence type="ECO:0000313" key="7">
    <source>
        <dbReference type="Proteomes" id="UP000288246"/>
    </source>
</evidence>
<dbReference type="Pfam" id="PF00005">
    <property type="entry name" value="ABC_tran"/>
    <property type="match status" value="1"/>
</dbReference>
<dbReference type="Proteomes" id="UP000288246">
    <property type="component" value="Unassembled WGS sequence"/>
</dbReference>
<reference evidence="6 7" key="1">
    <citation type="submission" date="2018-11" db="EMBL/GenBank/DDBJ databases">
        <title>Draft genome sequence of Cellulomonas takizawaensis strain TKZ-21.</title>
        <authorList>
            <person name="Yamamura H."/>
            <person name="Hayashi T."/>
            <person name="Hamada M."/>
            <person name="Serisawa Y."/>
            <person name="Matsuyama K."/>
            <person name="Nakagawa Y."/>
            <person name="Otoguro M."/>
            <person name="Yanagida F."/>
            <person name="Hayakawa M."/>
        </authorList>
    </citation>
    <scope>NUCLEOTIDE SEQUENCE [LARGE SCALE GENOMIC DNA]</scope>
    <source>
        <strain evidence="6 7">TKZ-21</strain>
    </source>
</reference>
<evidence type="ECO:0000313" key="6">
    <source>
        <dbReference type="EMBL" id="GCD21204.1"/>
    </source>
</evidence>
<dbReference type="InterPro" id="IPR003439">
    <property type="entry name" value="ABC_transporter-like_ATP-bd"/>
</dbReference>
<organism evidence="6 7">
    <name type="scientific">Cellulomonas algicola</name>
    <dbReference type="NCBI Taxonomy" id="2071633"/>
    <lineage>
        <taxon>Bacteria</taxon>
        <taxon>Bacillati</taxon>
        <taxon>Actinomycetota</taxon>
        <taxon>Actinomycetes</taxon>
        <taxon>Micrococcales</taxon>
        <taxon>Cellulomonadaceae</taxon>
        <taxon>Cellulomonas</taxon>
    </lineage>
</organism>
<dbReference type="AlphaFoldDB" id="A0A401V2S0"/>
<dbReference type="PANTHER" id="PTHR43335">
    <property type="entry name" value="ABC TRANSPORTER, ATP-BINDING PROTEIN"/>
    <property type="match status" value="1"/>
</dbReference>
<dbReference type="InterPro" id="IPR017871">
    <property type="entry name" value="ABC_transporter-like_CS"/>
</dbReference>
<evidence type="ECO:0000256" key="2">
    <source>
        <dbReference type="ARBA" id="ARBA00022448"/>
    </source>
</evidence>
<name>A0A401V2S0_9CELL</name>
<dbReference type="EMBL" id="BHYL01000246">
    <property type="protein sequence ID" value="GCD21204.1"/>
    <property type="molecule type" value="Genomic_DNA"/>
</dbReference>
<dbReference type="SUPFAM" id="SSF52540">
    <property type="entry name" value="P-loop containing nucleoside triphosphate hydrolases"/>
    <property type="match status" value="1"/>
</dbReference>
<evidence type="ECO:0000256" key="4">
    <source>
        <dbReference type="ARBA" id="ARBA00022840"/>
    </source>
</evidence>
<dbReference type="GO" id="GO:0005524">
    <property type="term" value="F:ATP binding"/>
    <property type="evidence" value="ECO:0007669"/>
    <property type="project" value="UniProtKB-KW"/>
</dbReference>
<comment type="similarity">
    <text evidence="1">Belongs to the ABC transporter superfamily.</text>
</comment>
<proteinExistence type="inferred from homology"/>
<dbReference type="PROSITE" id="PS50893">
    <property type="entry name" value="ABC_TRANSPORTER_2"/>
    <property type="match status" value="1"/>
</dbReference>
<protein>
    <submittedName>
        <fullName evidence="6">ABC transporter ATP-binding protein</fullName>
    </submittedName>
</protein>
<keyword evidence="2" id="KW-0813">Transport</keyword>
<dbReference type="PANTHER" id="PTHR43335:SF4">
    <property type="entry name" value="ABC TRANSPORTER, ATP-BINDING PROTEIN"/>
    <property type="match status" value="1"/>
</dbReference>
<gene>
    <name evidence="6" type="ORF">CTKZ_27660</name>
</gene>
<keyword evidence="7" id="KW-1185">Reference proteome</keyword>
<dbReference type="Gene3D" id="3.40.50.300">
    <property type="entry name" value="P-loop containing nucleotide triphosphate hydrolases"/>
    <property type="match status" value="1"/>
</dbReference>
<dbReference type="InterPro" id="IPR003593">
    <property type="entry name" value="AAA+_ATPase"/>
</dbReference>
<dbReference type="GO" id="GO:0016887">
    <property type="term" value="F:ATP hydrolysis activity"/>
    <property type="evidence" value="ECO:0007669"/>
    <property type="project" value="InterPro"/>
</dbReference>
<dbReference type="InterPro" id="IPR027417">
    <property type="entry name" value="P-loop_NTPase"/>
</dbReference>
<evidence type="ECO:0000256" key="1">
    <source>
        <dbReference type="ARBA" id="ARBA00005417"/>
    </source>
</evidence>
<dbReference type="CDD" id="cd03268">
    <property type="entry name" value="ABC_BcrA_bacitracin_resist"/>
    <property type="match status" value="1"/>
</dbReference>
<dbReference type="PROSITE" id="PS00211">
    <property type="entry name" value="ABC_TRANSPORTER_1"/>
    <property type="match status" value="1"/>
</dbReference>
<evidence type="ECO:0000259" key="5">
    <source>
        <dbReference type="PROSITE" id="PS50893"/>
    </source>
</evidence>
<accession>A0A401V2S0</accession>